<reference evidence="1 2" key="1">
    <citation type="submission" date="2020-10" db="EMBL/GenBank/DDBJ databases">
        <title>Connecting structure to function with the recovery of over 1000 high-quality activated sludge metagenome-assembled genomes encoding full-length rRNA genes using long-read sequencing.</title>
        <authorList>
            <person name="Singleton C.M."/>
            <person name="Petriglieri F."/>
            <person name="Kristensen J.M."/>
            <person name="Kirkegaard R.H."/>
            <person name="Michaelsen T.Y."/>
            <person name="Andersen M.H."/>
            <person name="Karst S.M."/>
            <person name="Dueholm M.S."/>
            <person name="Nielsen P.H."/>
            <person name="Albertsen M."/>
        </authorList>
    </citation>
    <scope>NUCLEOTIDE SEQUENCE [LARGE SCALE GENOMIC DNA]</scope>
    <source>
        <strain evidence="1">OdNE_18-Q3-R46-58_MAXAC.008</strain>
    </source>
</reference>
<proteinExistence type="predicted"/>
<name>A0A936K6Z1_9BACT</name>
<comment type="caution">
    <text evidence="1">The sequence shown here is derived from an EMBL/GenBank/DDBJ whole genome shotgun (WGS) entry which is preliminary data.</text>
</comment>
<accession>A0A936K6Z1</accession>
<organism evidence="1 2">
    <name type="scientific">Candidatus Geothrix odensensis</name>
    <dbReference type="NCBI Taxonomy" id="2954440"/>
    <lineage>
        <taxon>Bacteria</taxon>
        <taxon>Pseudomonadati</taxon>
        <taxon>Acidobacteriota</taxon>
        <taxon>Holophagae</taxon>
        <taxon>Holophagales</taxon>
        <taxon>Holophagaceae</taxon>
        <taxon>Geothrix</taxon>
    </lineage>
</organism>
<dbReference type="Pfam" id="PF09932">
    <property type="entry name" value="DUF2164"/>
    <property type="match status" value="1"/>
</dbReference>
<dbReference type="AlphaFoldDB" id="A0A936K6Z1"/>
<evidence type="ECO:0000313" key="1">
    <source>
        <dbReference type="EMBL" id="MBK8573394.1"/>
    </source>
</evidence>
<dbReference type="InterPro" id="IPR018680">
    <property type="entry name" value="DUF2164"/>
</dbReference>
<protein>
    <submittedName>
        <fullName evidence="1">DUF2164 domain-containing protein</fullName>
    </submittedName>
</protein>
<gene>
    <name evidence="1" type="ORF">IPN91_12300</name>
</gene>
<dbReference type="EMBL" id="JADKCH010000017">
    <property type="protein sequence ID" value="MBK8573394.1"/>
    <property type="molecule type" value="Genomic_DNA"/>
</dbReference>
<evidence type="ECO:0000313" key="2">
    <source>
        <dbReference type="Proteomes" id="UP000709959"/>
    </source>
</evidence>
<dbReference type="Proteomes" id="UP000709959">
    <property type="component" value="Unassembled WGS sequence"/>
</dbReference>
<sequence>MDIKLSPDTEKRLAVPIQRFVAEEYGESIGELGAGTFLRFCLKEIGPAIYNQAITDAQACLQERVTDLENICFAEETSYWGSGAKKGIQRKPDHRR</sequence>